<dbReference type="EMBL" id="JBHLTC010000022">
    <property type="protein sequence ID" value="MFC0626133.1"/>
    <property type="molecule type" value="Genomic_DNA"/>
</dbReference>
<reference evidence="1 2" key="1">
    <citation type="submission" date="2024-09" db="EMBL/GenBank/DDBJ databases">
        <authorList>
            <person name="Sun Q."/>
            <person name="Mori K."/>
        </authorList>
    </citation>
    <scope>NUCLEOTIDE SEQUENCE [LARGE SCALE GENOMIC DNA]</scope>
    <source>
        <strain evidence="1 2">CGMCC 1.15906</strain>
    </source>
</reference>
<protein>
    <submittedName>
        <fullName evidence="1">Uncharacterized protein</fullName>
    </submittedName>
</protein>
<dbReference type="Proteomes" id="UP001589890">
    <property type="component" value="Unassembled WGS sequence"/>
</dbReference>
<gene>
    <name evidence="1" type="ORF">ACFFGN_18795</name>
</gene>
<keyword evidence="2" id="KW-1185">Reference proteome</keyword>
<organism evidence="1 2">
    <name type="scientific">Kribbella deserti</name>
    <dbReference type="NCBI Taxonomy" id="1926257"/>
    <lineage>
        <taxon>Bacteria</taxon>
        <taxon>Bacillati</taxon>
        <taxon>Actinomycetota</taxon>
        <taxon>Actinomycetes</taxon>
        <taxon>Propionibacteriales</taxon>
        <taxon>Kribbellaceae</taxon>
        <taxon>Kribbella</taxon>
    </lineage>
</organism>
<name>A0ABV6QPN4_9ACTN</name>
<dbReference type="RefSeq" id="WP_380049274.1">
    <property type="nucleotide sequence ID" value="NZ_JBHLTC010000022.1"/>
</dbReference>
<accession>A0ABV6QPN4</accession>
<sequence length="266" mass="29237">MCPYSITREDAAKDHAAIAYALSAISDFGGSKERLRELADSIAEQLPGPIPEEPTGDVLVRVYDLTYKRQKNGEWWPLDRPGSGYEWEDLVVAAGIDDREIVIYDRRQAGLATPPTEEVADPVRREIVWDKSSGHCIPKFADAEPLTAARLSRISVETHQAKIAAEADPLEARLDELVQEYAGIAEEWRDSSARYGGLFGEFAHKVRALATEDTVPACQSAKGWGECVLADGHETRQSQVVGGQPTTTHVDRWGQHWGVGTTKAGQ</sequence>
<comment type="caution">
    <text evidence="1">The sequence shown here is derived from an EMBL/GenBank/DDBJ whole genome shotgun (WGS) entry which is preliminary data.</text>
</comment>
<evidence type="ECO:0000313" key="2">
    <source>
        <dbReference type="Proteomes" id="UP001589890"/>
    </source>
</evidence>
<evidence type="ECO:0000313" key="1">
    <source>
        <dbReference type="EMBL" id="MFC0626133.1"/>
    </source>
</evidence>
<proteinExistence type="predicted"/>